<protein>
    <submittedName>
        <fullName evidence="1">Uncharacterized protein</fullName>
    </submittedName>
</protein>
<sequence>MNGASGRELYRIPIVIATNESLEGYGLLTELSEKDTDDIIKSEWPSQFGRKPEGGDSGEITNENFVISHNINGAFCAQDKQIARKCGKRSYAILDDLRARLDGEVVYYRTVESAFIIVMMHLHSDEDGDESPKIISFLFDGHNGVKIYPQIAHSLPFPTEGNGTFILKSRKV</sequence>
<keyword evidence="2" id="KW-1185">Reference proteome</keyword>
<accession>A0ABD6EZ77</accession>
<dbReference type="EMBL" id="JBGFUD010008182">
    <property type="protein sequence ID" value="MFH4981937.1"/>
    <property type="molecule type" value="Genomic_DNA"/>
</dbReference>
<organism evidence="1 2">
    <name type="scientific">Gnathostoma spinigerum</name>
    <dbReference type="NCBI Taxonomy" id="75299"/>
    <lineage>
        <taxon>Eukaryota</taxon>
        <taxon>Metazoa</taxon>
        <taxon>Ecdysozoa</taxon>
        <taxon>Nematoda</taxon>
        <taxon>Chromadorea</taxon>
        <taxon>Rhabditida</taxon>
        <taxon>Spirurina</taxon>
        <taxon>Gnathostomatomorpha</taxon>
        <taxon>Gnathostomatoidea</taxon>
        <taxon>Gnathostomatidae</taxon>
        <taxon>Gnathostoma</taxon>
    </lineage>
</organism>
<comment type="caution">
    <text evidence="1">The sequence shown here is derived from an EMBL/GenBank/DDBJ whole genome shotgun (WGS) entry which is preliminary data.</text>
</comment>
<dbReference type="Proteomes" id="UP001608902">
    <property type="component" value="Unassembled WGS sequence"/>
</dbReference>
<evidence type="ECO:0000313" key="1">
    <source>
        <dbReference type="EMBL" id="MFH4981937.1"/>
    </source>
</evidence>
<name>A0ABD6EZ77_9BILA</name>
<proteinExistence type="predicted"/>
<dbReference type="AlphaFoldDB" id="A0ABD6EZ77"/>
<evidence type="ECO:0000313" key="2">
    <source>
        <dbReference type="Proteomes" id="UP001608902"/>
    </source>
</evidence>
<gene>
    <name evidence="1" type="ORF">AB6A40_008646</name>
</gene>
<reference evidence="1 2" key="1">
    <citation type="submission" date="2024-08" db="EMBL/GenBank/DDBJ databases">
        <title>Gnathostoma spinigerum genome.</title>
        <authorList>
            <person name="Gonzalez-Bertolin B."/>
            <person name="Monzon S."/>
            <person name="Zaballos A."/>
            <person name="Jimenez P."/>
            <person name="Dekumyoy P."/>
            <person name="Varona S."/>
            <person name="Cuesta I."/>
            <person name="Sumanam S."/>
            <person name="Adisakwattana P."/>
            <person name="Gasser R.B."/>
            <person name="Hernandez-Gonzalez A."/>
            <person name="Young N.D."/>
            <person name="Perteguer M.J."/>
        </authorList>
    </citation>
    <scope>NUCLEOTIDE SEQUENCE [LARGE SCALE GENOMIC DNA]</scope>
    <source>
        <strain evidence="1">AL3</strain>
        <tissue evidence="1">Liver</tissue>
    </source>
</reference>